<reference evidence="2 3" key="1">
    <citation type="submission" date="2015-05" db="EMBL/GenBank/DDBJ databases">
        <title>Genome sequencing and analysis of members of genus Stenotrophomonas.</title>
        <authorList>
            <person name="Patil P.P."/>
            <person name="Midha S."/>
            <person name="Patil P.B."/>
        </authorList>
    </citation>
    <scope>NUCLEOTIDE SEQUENCE [LARGE SCALE GENOMIC DNA]</scope>
    <source>
        <strain evidence="2 3">DSM 12575</strain>
    </source>
</reference>
<dbReference type="InterPro" id="IPR027843">
    <property type="entry name" value="DUF4440"/>
</dbReference>
<evidence type="ECO:0000313" key="2">
    <source>
        <dbReference type="EMBL" id="KRG59930.1"/>
    </source>
</evidence>
<dbReference type="InterPro" id="IPR011944">
    <property type="entry name" value="Steroid_delta5-4_isomerase"/>
</dbReference>
<gene>
    <name evidence="2" type="ORF">ABB22_03540</name>
</gene>
<keyword evidence="3" id="KW-1185">Reference proteome</keyword>
<dbReference type="NCBIfam" id="TIGR02246">
    <property type="entry name" value="SgcJ/EcaC family oxidoreductase"/>
    <property type="match status" value="1"/>
</dbReference>
<evidence type="ECO:0000313" key="3">
    <source>
        <dbReference type="Proteomes" id="UP000050902"/>
    </source>
</evidence>
<evidence type="ECO:0000259" key="1">
    <source>
        <dbReference type="Pfam" id="PF14534"/>
    </source>
</evidence>
<name>A0ABR5NN03_9GAMM</name>
<keyword evidence="2" id="KW-0413">Isomerase</keyword>
<accession>A0ABR5NN03</accession>
<organism evidence="2 3">
    <name type="scientific">Stenotrophomonas nitritireducens</name>
    <dbReference type="NCBI Taxonomy" id="83617"/>
    <lineage>
        <taxon>Bacteria</taxon>
        <taxon>Pseudomonadati</taxon>
        <taxon>Pseudomonadota</taxon>
        <taxon>Gammaproteobacteria</taxon>
        <taxon>Lysobacterales</taxon>
        <taxon>Lysobacteraceae</taxon>
        <taxon>Stenotrophomonas</taxon>
    </lineage>
</organism>
<protein>
    <submittedName>
        <fullName evidence="2">Ketosteroid isomerase</fullName>
    </submittedName>
</protein>
<feature type="domain" description="DUF4440" evidence="1">
    <location>
        <begin position="8"/>
        <end position="118"/>
    </location>
</feature>
<comment type="caution">
    <text evidence="2">The sequence shown here is derived from an EMBL/GenBank/DDBJ whole genome shotgun (WGS) entry which is preliminary data.</text>
</comment>
<dbReference type="Gene3D" id="3.10.450.50">
    <property type="match status" value="1"/>
</dbReference>
<dbReference type="SUPFAM" id="SSF54427">
    <property type="entry name" value="NTF2-like"/>
    <property type="match status" value="1"/>
</dbReference>
<dbReference type="EMBL" id="LDJG01000004">
    <property type="protein sequence ID" value="KRG59930.1"/>
    <property type="molecule type" value="Genomic_DNA"/>
</dbReference>
<proteinExistence type="predicted"/>
<dbReference type="RefSeq" id="WP_055764454.1">
    <property type="nucleotide sequence ID" value="NZ_LDJG01000004.1"/>
</dbReference>
<dbReference type="GO" id="GO:0016853">
    <property type="term" value="F:isomerase activity"/>
    <property type="evidence" value="ECO:0007669"/>
    <property type="project" value="UniProtKB-KW"/>
</dbReference>
<dbReference type="Proteomes" id="UP000050902">
    <property type="component" value="Unassembled WGS sequence"/>
</dbReference>
<dbReference type="InterPro" id="IPR032710">
    <property type="entry name" value="NTF2-like_dom_sf"/>
</dbReference>
<dbReference type="Pfam" id="PF14534">
    <property type="entry name" value="DUF4440"/>
    <property type="match status" value="1"/>
</dbReference>
<sequence>MHDDEQEIRRLVDSWLAASRDGDVDAVLALVADDAVFLTPGNPPMRKADFATAMRAQAGADAPRVEGSNAIREIRVLGDWAFLWQQLAVTITPPGGRPVSREGHTLTILNRRNGHWVLARDANLLGPGA</sequence>